<dbReference type="InterPro" id="IPR050768">
    <property type="entry name" value="UPF0353/GerABKA_families"/>
</dbReference>
<sequence length="495" mass="54419">MEEKRFTKSLCENVLLFQQAFDESMDFVLREFEITGTKAALITMDGLVNKQTIAQSILNPILNAATAAFSDTEKYRYIRDHALATVEQLQVVDFADALDKLMAGFALLLLDGSADLLAFGVQGFDFRSVSEPENETTQRGSKEGFVEPYQVNASMIRRRLRTPDLKFERMTVGSESNTAIALCYLRSAVSDTLLQRIRANIHKIPLKTVFAAGYLSPFLEKGGIFNDVGYTERPDTVCGKIAEGRVAVLVDGTPNVLIIPYLFVENFQSFDDYINPPYFATFVRWLKYFSFFLSMFLPGLYVAAVTFHPEVIPDALLRKIVLAEASTPLPVLAEAFLVTILYEIMREAGLRVQKPLGQAVSIVGGLVIGESAVNAGIVGSLTLMIIALATLASYATPKLYEAAGAMRMLLLLLGGLFGIWGITLGFCAVLIEICGRSVYGVPFTAPLSPFRLSAMRDVLIRANWKTLSKHAAVVQNMPGAEAPATEDQKNDRKGN</sequence>
<protein>
    <submittedName>
        <fullName evidence="4">Spore germination protein</fullName>
    </submittedName>
</protein>
<dbReference type="PIRSF" id="PIRSF005690">
    <property type="entry name" value="GerBA"/>
    <property type="match status" value="1"/>
</dbReference>
<dbReference type="GO" id="GO:0016020">
    <property type="term" value="C:membrane"/>
    <property type="evidence" value="ECO:0007669"/>
    <property type="project" value="InterPro"/>
</dbReference>
<keyword evidence="5" id="KW-1185">Reference proteome</keyword>
<keyword evidence="3" id="KW-1133">Transmembrane helix</keyword>
<dbReference type="InterPro" id="IPR004995">
    <property type="entry name" value="Spore_Ger"/>
</dbReference>
<dbReference type="AlphaFoldDB" id="A0A926D8S4"/>
<dbReference type="PANTHER" id="PTHR22550">
    <property type="entry name" value="SPORE GERMINATION PROTEIN"/>
    <property type="match status" value="1"/>
</dbReference>
<dbReference type="GO" id="GO:0009847">
    <property type="term" value="P:spore germination"/>
    <property type="evidence" value="ECO:0007669"/>
    <property type="project" value="InterPro"/>
</dbReference>
<evidence type="ECO:0000313" key="4">
    <source>
        <dbReference type="EMBL" id="MBC8533806.1"/>
    </source>
</evidence>
<comment type="similarity">
    <text evidence="1">Belongs to the GerABKA family.</text>
</comment>
<keyword evidence="2 3" id="KW-0472">Membrane</keyword>
<feature type="transmembrane region" description="Helical" evidence="3">
    <location>
        <begin position="408"/>
        <end position="431"/>
    </location>
</feature>
<dbReference type="RefSeq" id="WP_249319462.1">
    <property type="nucleotide sequence ID" value="NZ_JACRSN010000009.1"/>
</dbReference>
<evidence type="ECO:0000256" key="1">
    <source>
        <dbReference type="ARBA" id="ARBA00005278"/>
    </source>
</evidence>
<name>A0A926D8S4_9FIRM</name>
<dbReference type="EMBL" id="JACRSN010000009">
    <property type="protein sequence ID" value="MBC8533806.1"/>
    <property type="molecule type" value="Genomic_DNA"/>
</dbReference>
<evidence type="ECO:0000256" key="3">
    <source>
        <dbReference type="SAM" id="Phobius"/>
    </source>
</evidence>
<comment type="caution">
    <text evidence="4">The sequence shown here is derived from an EMBL/GenBank/DDBJ whole genome shotgun (WGS) entry which is preliminary data.</text>
</comment>
<dbReference type="Pfam" id="PF03323">
    <property type="entry name" value="GerA"/>
    <property type="match status" value="1"/>
</dbReference>
<gene>
    <name evidence="4" type="ORF">IAG03_07270</name>
</gene>
<proteinExistence type="inferred from homology"/>
<evidence type="ECO:0000256" key="2">
    <source>
        <dbReference type="ARBA" id="ARBA00023136"/>
    </source>
</evidence>
<accession>A0A926D8S4</accession>
<keyword evidence="3" id="KW-0812">Transmembrane</keyword>
<dbReference type="PANTHER" id="PTHR22550:SF5">
    <property type="entry name" value="LEUCINE ZIPPER PROTEIN 4"/>
    <property type="match status" value="1"/>
</dbReference>
<organism evidence="4 5">
    <name type="scientific">Yeguia hominis</name>
    <dbReference type="NCBI Taxonomy" id="2763662"/>
    <lineage>
        <taxon>Bacteria</taxon>
        <taxon>Bacillati</taxon>
        <taxon>Bacillota</taxon>
        <taxon>Clostridia</taxon>
        <taxon>Eubacteriales</taxon>
        <taxon>Yeguiaceae</taxon>
        <taxon>Yeguia</taxon>
    </lineage>
</organism>
<dbReference type="Proteomes" id="UP000651482">
    <property type="component" value="Unassembled WGS sequence"/>
</dbReference>
<evidence type="ECO:0000313" key="5">
    <source>
        <dbReference type="Proteomes" id="UP000651482"/>
    </source>
</evidence>
<feature type="transmembrane region" description="Helical" evidence="3">
    <location>
        <begin position="327"/>
        <end position="344"/>
    </location>
</feature>
<reference evidence="4" key="1">
    <citation type="submission" date="2020-08" db="EMBL/GenBank/DDBJ databases">
        <title>Genome public.</title>
        <authorList>
            <person name="Liu C."/>
            <person name="Sun Q."/>
        </authorList>
    </citation>
    <scope>NUCLEOTIDE SEQUENCE</scope>
    <source>
        <strain evidence="4">NSJ-40</strain>
    </source>
</reference>
<feature type="transmembrane region" description="Helical" evidence="3">
    <location>
        <begin position="288"/>
        <end position="307"/>
    </location>
</feature>
<feature type="transmembrane region" description="Helical" evidence="3">
    <location>
        <begin position="379"/>
        <end position="396"/>
    </location>
</feature>